<dbReference type="InterPro" id="IPR024078">
    <property type="entry name" value="LmbE-like_dom_sf"/>
</dbReference>
<gene>
    <name evidence="2" type="ORF">BKA12_001552</name>
</gene>
<dbReference type="SUPFAM" id="SSF102588">
    <property type="entry name" value="LmbE-like"/>
    <property type="match status" value="1"/>
</dbReference>
<dbReference type="GO" id="GO:0016811">
    <property type="term" value="F:hydrolase activity, acting on carbon-nitrogen (but not peptide) bonds, in linear amides"/>
    <property type="evidence" value="ECO:0007669"/>
    <property type="project" value="TreeGrafter"/>
</dbReference>
<keyword evidence="3" id="KW-1185">Reference proteome</keyword>
<comment type="caution">
    <text evidence="2">The sequence shown here is derived from an EMBL/GenBank/DDBJ whole genome shotgun (WGS) entry which is preliminary data.</text>
</comment>
<dbReference type="PANTHER" id="PTHR12993:SF28">
    <property type="entry name" value="LMBE FAMILY PROTEIN"/>
    <property type="match status" value="1"/>
</dbReference>
<dbReference type="InterPro" id="IPR003737">
    <property type="entry name" value="GlcNAc_PI_deacetylase-related"/>
</dbReference>
<dbReference type="Pfam" id="PF02585">
    <property type="entry name" value="PIG-L"/>
    <property type="match status" value="1"/>
</dbReference>
<dbReference type="Gene3D" id="3.40.50.10320">
    <property type="entry name" value="LmbE-like"/>
    <property type="match status" value="1"/>
</dbReference>
<keyword evidence="1" id="KW-0862">Zinc</keyword>
<organism evidence="2 3">
    <name type="scientific">Neomicrococcus lactis</name>
    <dbReference type="NCBI Taxonomy" id="732241"/>
    <lineage>
        <taxon>Bacteria</taxon>
        <taxon>Bacillati</taxon>
        <taxon>Actinomycetota</taxon>
        <taxon>Actinomycetes</taxon>
        <taxon>Micrococcales</taxon>
        <taxon>Micrococcaceae</taxon>
        <taxon>Neomicrococcus</taxon>
    </lineage>
</organism>
<accession>A0A7W8YBL7</accession>
<evidence type="ECO:0000313" key="2">
    <source>
        <dbReference type="EMBL" id="MBB5598472.1"/>
    </source>
</evidence>
<proteinExistence type="predicted"/>
<dbReference type="GO" id="GO:0016137">
    <property type="term" value="P:glycoside metabolic process"/>
    <property type="evidence" value="ECO:0007669"/>
    <property type="project" value="UniProtKB-ARBA"/>
</dbReference>
<dbReference type="PANTHER" id="PTHR12993">
    <property type="entry name" value="N-ACETYLGLUCOSAMINYL-PHOSPHATIDYLINOSITOL DE-N-ACETYLASE-RELATED"/>
    <property type="match status" value="1"/>
</dbReference>
<dbReference type="RefSeq" id="WP_183642203.1">
    <property type="nucleotide sequence ID" value="NZ_JACHBL010000001.1"/>
</dbReference>
<name>A0A7W8YBL7_9MICC</name>
<dbReference type="AlphaFoldDB" id="A0A7W8YBL7"/>
<dbReference type="Proteomes" id="UP000523863">
    <property type="component" value="Unassembled WGS sequence"/>
</dbReference>
<protein>
    <submittedName>
        <fullName evidence="2">LmbE family N-acetylglucosaminyl deacetylase</fullName>
    </submittedName>
</protein>
<sequence length="251" mass="27828">MSEFQRLPTENIERVLCVAAHPDDNEYGTSAAVHQWVAAGAEVHYLQLTAGEAGMADAPDVVGPLRLREQQDACREVGVSHLEVLDYPDGAVEYSLSLRKDIARYVRQFKPNVVVIGPYDVEAYGSLNQADHRAASLATLDAVRDADNDWCFRELYEEENLPKWHVNAILVTGSDRPTHFVELTSADVDAAVASLNCHKAYLAHVKGHPKPEDFIPPMLAEQGKATGVENALMFRVYDMGGLRREEEPESE</sequence>
<evidence type="ECO:0000256" key="1">
    <source>
        <dbReference type="ARBA" id="ARBA00022833"/>
    </source>
</evidence>
<reference evidence="2 3" key="1">
    <citation type="submission" date="2020-08" db="EMBL/GenBank/DDBJ databases">
        <title>Sequencing the genomes of 1000 actinobacteria strains.</title>
        <authorList>
            <person name="Klenk H.-P."/>
        </authorList>
    </citation>
    <scope>NUCLEOTIDE SEQUENCE [LARGE SCALE GENOMIC DNA]</scope>
    <source>
        <strain evidence="2 3">DSM 23694</strain>
    </source>
</reference>
<evidence type="ECO:0000313" key="3">
    <source>
        <dbReference type="Proteomes" id="UP000523863"/>
    </source>
</evidence>
<dbReference type="EMBL" id="JACHBL010000001">
    <property type="protein sequence ID" value="MBB5598472.1"/>
    <property type="molecule type" value="Genomic_DNA"/>
</dbReference>